<organism evidence="6 7">
    <name type="scientific">Haliangium ochraceum (strain DSM 14365 / JCM 11303 / SMP-2)</name>
    <dbReference type="NCBI Taxonomy" id="502025"/>
    <lineage>
        <taxon>Bacteria</taxon>
        <taxon>Pseudomonadati</taxon>
        <taxon>Myxococcota</taxon>
        <taxon>Polyangia</taxon>
        <taxon>Haliangiales</taxon>
        <taxon>Kofleriaceae</taxon>
        <taxon>Haliangium</taxon>
    </lineage>
</organism>
<dbReference type="RefSeq" id="WP_012829175.1">
    <property type="nucleotide sequence ID" value="NC_013440.1"/>
</dbReference>
<feature type="signal peptide" evidence="4">
    <location>
        <begin position="1"/>
        <end position="22"/>
    </location>
</feature>
<keyword evidence="1 3" id="KW-0479">Metal-binding</keyword>
<evidence type="ECO:0000256" key="1">
    <source>
        <dbReference type="ARBA" id="ARBA00022723"/>
    </source>
</evidence>
<evidence type="ECO:0000256" key="2">
    <source>
        <dbReference type="ARBA" id="ARBA00023004"/>
    </source>
</evidence>
<dbReference type="AlphaFoldDB" id="D0LJK3"/>
<sequence>MTPSLSLRRTLSAAALTGAAFTAALLVTGCEVEDLGGVDAGMQDTFTQLYETETFQKCAGCHAPGAPGFQDGTETTQDWSTRDAAFQSLQGTASGLIGNFEACNGVSLLGTAPENSLLLAAFDEDVRLDFSTSEAAGCDGDAISDMTAVVGELSANELSLLRTFVMEQTTATTTAAFAP</sequence>
<dbReference type="STRING" id="502025.Hoch_4079"/>
<proteinExistence type="predicted"/>
<evidence type="ECO:0000259" key="5">
    <source>
        <dbReference type="PROSITE" id="PS51007"/>
    </source>
</evidence>
<name>D0LJK3_HALO1</name>
<evidence type="ECO:0000313" key="6">
    <source>
        <dbReference type="EMBL" id="ACY16577.1"/>
    </source>
</evidence>
<dbReference type="GO" id="GO:0046872">
    <property type="term" value="F:metal ion binding"/>
    <property type="evidence" value="ECO:0007669"/>
    <property type="project" value="UniProtKB-KW"/>
</dbReference>
<feature type="domain" description="Cytochrome c" evidence="5">
    <location>
        <begin position="36"/>
        <end position="169"/>
    </location>
</feature>
<keyword evidence="4" id="KW-0732">Signal</keyword>
<dbReference type="GO" id="GO:0009055">
    <property type="term" value="F:electron transfer activity"/>
    <property type="evidence" value="ECO:0007669"/>
    <property type="project" value="InterPro"/>
</dbReference>
<protein>
    <recommendedName>
        <fullName evidence="5">Cytochrome c domain-containing protein</fullName>
    </recommendedName>
</protein>
<dbReference type="KEGG" id="hoh:Hoch_4079"/>
<evidence type="ECO:0000256" key="3">
    <source>
        <dbReference type="PROSITE-ProRule" id="PRU00433"/>
    </source>
</evidence>
<feature type="chain" id="PRO_5003011305" description="Cytochrome c domain-containing protein" evidence="4">
    <location>
        <begin position="23"/>
        <end position="179"/>
    </location>
</feature>
<evidence type="ECO:0000256" key="4">
    <source>
        <dbReference type="SAM" id="SignalP"/>
    </source>
</evidence>
<gene>
    <name evidence="6" type="ordered locus">Hoch_4079</name>
</gene>
<reference evidence="6 7" key="1">
    <citation type="journal article" date="2010" name="Stand. Genomic Sci.">
        <title>Complete genome sequence of Haliangium ochraceum type strain (SMP-2).</title>
        <authorList>
            <consortium name="US DOE Joint Genome Institute (JGI-PGF)"/>
            <person name="Ivanova N."/>
            <person name="Daum C."/>
            <person name="Lang E."/>
            <person name="Abt B."/>
            <person name="Kopitz M."/>
            <person name="Saunders E."/>
            <person name="Lapidus A."/>
            <person name="Lucas S."/>
            <person name="Glavina Del Rio T."/>
            <person name="Nolan M."/>
            <person name="Tice H."/>
            <person name="Copeland A."/>
            <person name="Cheng J.F."/>
            <person name="Chen F."/>
            <person name="Bruce D."/>
            <person name="Goodwin L."/>
            <person name="Pitluck S."/>
            <person name="Mavromatis K."/>
            <person name="Pati A."/>
            <person name="Mikhailova N."/>
            <person name="Chen A."/>
            <person name="Palaniappan K."/>
            <person name="Land M."/>
            <person name="Hauser L."/>
            <person name="Chang Y.J."/>
            <person name="Jeffries C.D."/>
            <person name="Detter J.C."/>
            <person name="Brettin T."/>
            <person name="Rohde M."/>
            <person name="Goker M."/>
            <person name="Bristow J."/>
            <person name="Markowitz V."/>
            <person name="Eisen J.A."/>
            <person name="Hugenholtz P."/>
            <person name="Kyrpides N.C."/>
            <person name="Klenk H.P."/>
        </authorList>
    </citation>
    <scope>NUCLEOTIDE SEQUENCE [LARGE SCALE GENOMIC DNA]</scope>
    <source>
        <strain evidence="7">DSM 14365 / CIP 107738 / JCM 11303 / AJ 13395 / SMP-2</strain>
    </source>
</reference>
<dbReference type="InterPro" id="IPR009056">
    <property type="entry name" value="Cyt_c-like_dom"/>
</dbReference>
<accession>D0LJK3</accession>
<dbReference type="EMBL" id="CP001804">
    <property type="protein sequence ID" value="ACY16577.1"/>
    <property type="molecule type" value="Genomic_DNA"/>
</dbReference>
<keyword evidence="7" id="KW-1185">Reference proteome</keyword>
<dbReference type="GO" id="GO:0020037">
    <property type="term" value="F:heme binding"/>
    <property type="evidence" value="ECO:0007669"/>
    <property type="project" value="InterPro"/>
</dbReference>
<evidence type="ECO:0000313" key="7">
    <source>
        <dbReference type="Proteomes" id="UP000001880"/>
    </source>
</evidence>
<dbReference type="HOGENOM" id="CLU_1501503_0_0_7"/>
<keyword evidence="2 3" id="KW-0408">Iron</keyword>
<keyword evidence="3" id="KW-0349">Heme</keyword>
<dbReference type="Proteomes" id="UP000001880">
    <property type="component" value="Chromosome"/>
</dbReference>
<dbReference type="PROSITE" id="PS51007">
    <property type="entry name" value="CYTC"/>
    <property type="match status" value="1"/>
</dbReference>